<keyword evidence="1" id="KW-1185">Reference proteome</keyword>
<dbReference type="InterPro" id="IPR041492">
    <property type="entry name" value="HAD_2"/>
</dbReference>
<dbReference type="WBParaSite" id="PgR091_g005_t01">
    <property type="protein sequence ID" value="PgR091_g005_t01"/>
    <property type="gene ID" value="PgR091_g005"/>
</dbReference>
<dbReference type="PANTHER" id="PTHR18901:SF38">
    <property type="entry name" value="PSEUDOURIDINE-5'-PHOSPHATASE"/>
    <property type="match status" value="1"/>
</dbReference>
<sequence length="281" mass="31585">SHRCCNVAKCNNEYRSDHLIDLFPEWIAHRSCIHKVGISAMNGLCVPPVTHVIFDLDGLLIDSEPIYAEVNRRVMAKYGKQYSTELKKLTMGMRQDPAVELMIEKVGLKGKVTLQEYTAAYDALLPELLPNCRMMPGAMRFVEHLARHNIPFAICTGSRSMECDLKLRNLKQLTDLVPLMVRGEDPEIRNGKPAPDCFLVTMNRFKEKPKSASNVAVFEDSPNGIRAAVGAGMRAVMIPDVRYASPPEDIKDRITMVLRSFEEFLPESLGLPPYNDGYSNN</sequence>
<dbReference type="InterPro" id="IPR036412">
    <property type="entry name" value="HAD-like_sf"/>
</dbReference>
<dbReference type="GO" id="GO:0016791">
    <property type="term" value="F:phosphatase activity"/>
    <property type="evidence" value="ECO:0007669"/>
    <property type="project" value="TreeGrafter"/>
</dbReference>
<dbReference type="NCBIfam" id="TIGR01509">
    <property type="entry name" value="HAD-SF-IA-v3"/>
    <property type="match status" value="1"/>
</dbReference>
<dbReference type="Gene3D" id="3.40.50.1000">
    <property type="entry name" value="HAD superfamily/HAD-like"/>
    <property type="match status" value="1"/>
</dbReference>
<dbReference type="Proteomes" id="UP000887569">
    <property type="component" value="Unplaced"/>
</dbReference>
<dbReference type="Pfam" id="PF13419">
    <property type="entry name" value="HAD_2"/>
    <property type="match status" value="1"/>
</dbReference>
<dbReference type="AlphaFoldDB" id="A0A915C6Z6"/>
<organism evidence="1 2">
    <name type="scientific">Parascaris univalens</name>
    <name type="common">Nematode worm</name>
    <dbReference type="NCBI Taxonomy" id="6257"/>
    <lineage>
        <taxon>Eukaryota</taxon>
        <taxon>Metazoa</taxon>
        <taxon>Ecdysozoa</taxon>
        <taxon>Nematoda</taxon>
        <taxon>Chromadorea</taxon>
        <taxon>Rhabditida</taxon>
        <taxon>Spirurina</taxon>
        <taxon>Ascaridomorpha</taxon>
        <taxon>Ascaridoidea</taxon>
        <taxon>Ascarididae</taxon>
        <taxon>Parascaris</taxon>
    </lineage>
</organism>
<dbReference type="InterPro" id="IPR023214">
    <property type="entry name" value="HAD_sf"/>
</dbReference>
<proteinExistence type="predicted"/>
<dbReference type="InterPro" id="IPR023198">
    <property type="entry name" value="PGP-like_dom2"/>
</dbReference>
<protein>
    <submittedName>
        <fullName evidence="2">Uncharacterized protein</fullName>
    </submittedName>
</protein>
<accession>A0A915C6Z6</accession>
<dbReference type="SFLD" id="SFLDG01129">
    <property type="entry name" value="C1.5:_HAD__Beta-PGM__Phosphata"/>
    <property type="match status" value="1"/>
</dbReference>
<dbReference type="SFLD" id="SFLDS00003">
    <property type="entry name" value="Haloacid_Dehalogenase"/>
    <property type="match status" value="1"/>
</dbReference>
<evidence type="ECO:0000313" key="1">
    <source>
        <dbReference type="Proteomes" id="UP000887569"/>
    </source>
</evidence>
<dbReference type="Gene3D" id="1.10.150.240">
    <property type="entry name" value="Putative phosphatase, domain 2"/>
    <property type="match status" value="1"/>
</dbReference>
<reference evidence="2" key="1">
    <citation type="submission" date="2022-11" db="UniProtKB">
        <authorList>
            <consortium name="WormBaseParasite"/>
        </authorList>
    </citation>
    <scope>IDENTIFICATION</scope>
</reference>
<dbReference type="PANTHER" id="PTHR18901">
    <property type="entry name" value="2-DEOXYGLUCOSE-6-PHOSPHATE PHOSPHATASE 2"/>
    <property type="match status" value="1"/>
</dbReference>
<name>A0A915C6Z6_PARUN</name>
<dbReference type="InterPro" id="IPR006439">
    <property type="entry name" value="HAD-SF_hydro_IA"/>
</dbReference>
<dbReference type="SUPFAM" id="SSF56784">
    <property type="entry name" value="HAD-like"/>
    <property type="match status" value="1"/>
</dbReference>
<evidence type="ECO:0000313" key="2">
    <source>
        <dbReference type="WBParaSite" id="PgR091_g005_t01"/>
    </source>
</evidence>